<dbReference type="Gene3D" id="3.40.50.720">
    <property type="entry name" value="NAD(P)-binding Rossmann-like Domain"/>
    <property type="match status" value="1"/>
</dbReference>
<feature type="region of interest" description="Disordered" evidence="1">
    <location>
        <begin position="317"/>
        <end position="348"/>
    </location>
</feature>
<evidence type="ECO:0000259" key="3">
    <source>
        <dbReference type="Pfam" id="PF19328"/>
    </source>
</evidence>
<dbReference type="GO" id="GO:0008839">
    <property type="term" value="F:4-hydroxy-tetrahydrodipicolinate reductase"/>
    <property type="evidence" value="ECO:0007669"/>
    <property type="project" value="UniProtKB-EC"/>
</dbReference>
<protein>
    <submittedName>
        <fullName evidence="4">4-hydroxy-tetrahydrodipicolinate reductase</fullName>
        <ecNumber evidence="4">1.17.1.8</ecNumber>
    </submittedName>
</protein>
<name>A0A7W9L2Q4_9HYPH</name>
<feature type="domain" description="2,4-diaminopentanoate dehydrogenase C-terminal" evidence="3">
    <location>
        <begin position="134"/>
        <end position="321"/>
    </location>
</feature>
<evidence type="ECO:0000256" key="1">
    <source>
        <dbReference type="SAM" id="MobiDB-lite"/>
    </source>
</evidence>
<reference evidence="4 5" key="1">
    <citation type="submission" date="2020-08" db="EMBL/GenBank/DDBJ databases">
        <title>Genomic Encyclopedia of Type Strains, Phase IV (KMG-IV): sequencing the most valuable type-strain genomes for metagenomic binning, comparative biology and taxonomic classification.</title>
        <authorList>
            <person name="Goeker M."/>
        </authorList>
    </citation>
    <scope>NUCLEOTIDE SEQUENCE [LARGE SCALE GENOMIC DNA]</scope>
    <source>
        <strain evidence="4 5">DSM 16268</strain>
    </source>
</reference>
<dbReference type="InterPro" id="IPR036291">
    <property type="entry name" value="NAD(P)-bd_dom_sf"/>
</dbReference>
<keyword evidence="2" id="KW-0732">Signal</keyword>
<comment type="caution">
    <text evidence="4">The sequence shown here is derived from an EMBL/GenBank/DDBJ whole genome shotgun (WGS) entry which is preliminary data.</text>
</comment>
<dbReference type="RefSeq" id="WP_183856819.1">
    <property type="nucleotide sequence ID" value="NZ_JACHOO010000005.1"/>
</dbReference>
<feature type="signal peptide" evidence="2">
    <location>
        <begin position="1"/>
        <end position="19"/>
    </location>
</feature>
<feature type="chain" id="PRO_5030845578" evidence="2">
    <location>
        <begin position="20"/>
        <end position="348"/>
    </location>
</feature>
<dbReference type="Pfam" id="PF19328">
    <property type="entry name" value="DAP_DH_C"/>
    <property type="match status" value="1"/>
</dbReference>
<dbReference type="EC" id="1.17.1.8" evidence="4"/>
<keyword evidence="5" id="KW-1185">Reference proteome</keyword>
<dbReference type="EMBL" id="JACHOO010000005">
    <property type="protein sequence ID" value="MBB5753729.1"/>
    <property type="molecule type" value="Genomic_DNA"/>
</dbReference>
<evidence type="ECO:0000313" key="5">
    <source>
        <dbReference type="Proteomes" id="UP000523821"/>
    </source>
</evidence>
<evidence type="ECO:0000256" key="2">
    <source>
        <dbReference type="SAM" id="SignalP"/>
    </source>
</evidence>
<gene>
    <name evidence="4" type="ORF">GGQ63_002799</name>
</gene>
<dbReference type="InterPro" id="IPR045760">
    <property type="entry name" value="DAP_DH_C"/>
</dbReference>
<dbReference type="AlphaFoldDB" id="A0A7W9L2Q4"/>
<sequence>MRIALFGFGSLGRALLAAAAAMPDVTVATIVDHAPGLAGTAVEGPAGSLTVAPRLPPAAAPTVLFHATTSDPERATAEIVAALEAGYAVVSAAEWLFHPWLRFPRAAEAIDRAARAAGRAALGCGINPGFCFEALPILAARTLARVDRFDILRISNVSGVGPSDFAHLGFGLDEATFRARVADGAIEGHMGFPESVAALAECTGVAIDAIEDRLAALPARRPVTLAHRTVAEGEAVAITQVATGFRAGAAVITMTLEMHLDPEFYGRTPREAVRIEGSRTLALDIAPAAPPVPGAAAMMLHAARALGALPPGLASPLDLPAGGSGPTRRLSAGPAARDGSGSRFALAG</sequence>
<keyword evidence="4" id="KW-0560">Oxidoreductase</keyword>
<evidence type="ECO:0000313" key="4">
    <source>
        <dbReference type="EMBL" id="MBB5753729.1"/>
    </source>
</evidence>
<dbReference type="SUPFAM" id="SSF51735">
    <property type="entry name" value="NAD(P)-binding Rossmann-fold domains"/>
    <property type="match status" value="1"/>
</dbReference>
<organism evidence="4 5">
    <name type="scientific">Prosthecomicrobium pneumaticum</name>
    <dbReference type="NCBI Taxonomy" id="81895"/>
    <lineage>
        <taxon>Bacteria</taxon>
        <taxon>Pseudomonadati</taxon>
        <taxon>Pseudomonadota</taxon>
        <taxon>Alphaproteobacteria</taxon>
        <taxon>Hyphomicrobiales</taxon>
        <taxon>Kaistiaceae</taxon>
        <taxon>Prosthecomicrobium</taxon>
    </lineage>
</organism>
<accession>A0A7W9L2Q4</accession>
<proteinExistence type="predicted"/>
<dbReference type="Proteomes" id="UP000523821">
    <property type="component" value="Unassembled WGS sequence"/>
</dbReference>